<dbReference type="EMBL" id="JBHSBM010000002">
    <property type="protein sequence ID" value="MFC4056682.1"/>
    <property type="molecule type" value="Genomic_DNA"/>
</dbReference>
<dbReference type="SMART" id="SM00530">
    <property type="entry name" value="HTH_XRE"/>
    <property type="match status" value="1"/>
</dbReference>
<reference evidence="3" key="1">
    <citation type="journal article" date="2019" name="Int. J. Syst. Evol. Microbiol.">
        <title>The Global Catalogue of Microorganisms (GCM) 10K type strain sequencing project: providing services to taxonomists for standard genome sequencing and annotation.</title>
        <authorList>
            <consortium name="The Broad Institute Genomics Platform"/>
            <consortium name="The Broad Institute Genome Sequencing Center for Infectious Disease"/>
            <person name="Wu L."/>
            <person name="Ma J."/>
        </authorList>
    </citation>
    <scope>NUCLEOTIDE SEQUENCE [LARGE SCALE GENOMIC DNA]</scope>
    <source>
        <strain evidence="3">TBRC 4489</strain>
    </source>
</reference>
<feature type="domain" description="HTH cro/C1-type" evidence="1">
    <location>
        <begin position="15"/>
        <end position="68"/>
    </location>
</feature>
<evidence type="ECO:0000259" key="1">
    <source>
        <dbReference type="PROSITE" id="PS50943"/>
    </source>
</evidence>
<dbReference type="InterPro" id="IPR043917">
    <property type="entry name" value="DUF5753"/>
</dbReference>
<dbReference type="InterPro" id="IPR001387">
    <property type="entry name" value="Cro/C1-type_HTH"/>
</dbReference>
<protein>
    <submittedName>
        <fullName evidence="2">Helix-turn-helix domain-containing protein</fullName>
    </submittedName>
</protein>
<dbReference type="InterPro" id="IPR010982">
    <property type="entry name" value="Lambda_DNA-bd_dom_sf"/>
</dbReference>
<accession>A0ABV8I0T8</accession>
<proteinExistence type="predicted"/>
<dbReference type="Pfam" id="PF13560">
    <property type="entry name" value="HTH_31"/>
    <property type="match status" value="1"/>
</dbReference>
<evidence type="ECO:0000313" key="2">
    <source>
        <dbReference type="EMBL" id="MFC4056682.1"/>
    </source>
</evidence>
<dbReference type="CDD" id="cd00093">
    <property type="entry name" value="HTH_XRE"/>
    <property type="match status" value="1"/>
</dbReference>
<dbReference type="Gene3D" id="1.10.260.40">
    <property type="entry name" value="lambda repressor-like DNA-binding domains"/>
    <property type="match status" value="1"/>
</dbReference>
<keyword evidence="3" id="KW-1185">Reference proteome</keyword>
<dbReference type="SUPFAM" id="SSF47413">
    <property type="entry name" value="lambda repressor-like DNA-binding domains"/>
    <property type="match status" value="1"/>
</dbReference>
<name>A0ABV8I0T8_9ACTN</name>
<dbReference type="RefSeq" id="WP_377284641.1">
    <property type="nucleotide sequence ID" value="NZ_JBHSBM010000002.1"/>
</dbReference>
<dbReference type="Pfam" id="PF19054">
    <property type="entry name" value="DUF5753"/>
    <property type="match status" value="1"/>
</dbReference>
<sequence length="288" mass="31738">MPNVRQAREALGHRLRELRQATRLNGKEFAQSLGWGATKVSKIENGRQTPSEDDIRAWAEATGHARQVPSLLAQLKSLELAYAEWRAKLKAGTQAQQLTVSEREAGAAVLRVFEPSTIPGLLQTPEYARSILTQVIAIHRVPDDLDAGVQARMDRQQILYQPGRRFHFVLSESALRNLLCPPEVLMGQLDRLATVGTLPSVALGVIPATARLPKAPVHGFVVYDEELVTVETFSAELSLIQPEEIALYGRIFQMMQDTAVYGREARAVMARVLDDLAAEFFPGGPPVA</sequence>
<dbReference type="PROSITE" id="PS50943">
    <property type="entry name" value="HTH_CROC1"/>
    <property type="match status" value="1"/>
</dbReference>
<organism evidence="2 3">
    <name type="scientific">Planomonospora corallina</name>
    <dbReference type="NCBI Taxonomy" id="1806052"/>
    <lineage>
        <taxon>Bacteria</taxon>
        <taxon>Bacillati</taxon>
        <taxon>Actinomycetota</taxon>
        <taxon>Actinomycetes</taxon>
        <taxon>Streptosporangiales</taxon>
        <taxon>Streptosporangiaceae</taxon>
        <taxon>Planomonospora</taxon>
    </lineage>
</organism>
<comment type="caution">
    <text evidence="2">The sequence shown here is derived from an EMBL/GenBank/DDBJ whole genome shotgun (WGS) entry which is preliminary data.</text>
</comment>
<dbReference type="Proteomes" id="UP001595850">
    <property type="component" value="Unassembled WGS sequence"/>
</dbReference>
<gene>
    <name evidence="2" type="ORF">ACFOWE_00095</name>
</gene>
<evidence type="ECO:0000313" key="3">
    <source>
        <dbReference type="Proteomes" id="UP001595850"/>
    </source>
</evidence>